<proteinExistence type="predicted"/>
<accession>A0A5N6RSL2</accession>
<dbReference type="Proteomes" id="UP000327013">
    <property type="component" value="Chromosome 8"/>
</dbReference>
<keyword evidence="3" id="KW-1185">Reference proteome</keyword>
<dbReference type="AlphaFoldDB" id="A0A5N6RSL2"/>
<gene>
    <name evidence="2" type="ORF">FH972_020243</name>
</gene>
<dbReference type="EMBL" id="CM017328">
    <property type="protein sequence ID" value="KAE8125436.1"/>
    <property type="molecule type" value="Genomic_DNA"/>
</dbReference>
<evidence type="ECO:0000313" key="2">
    <source>
        <dbReference type="EMBL" id="KAE8125436.1"/>
    </source>
</evidence>
<reference evidence="2 3" key="1">
    <citation type="submission" date="2019-06" db="EMBL/GenBank/DDBJ databases">
        <title>A chromosomal-level reference genome of Carpinus fangiana (Coryloideae, Betulaceae).</title>
        <authorList>
            <person name="Yang X."/>
            <person name="Wang Z."/>
            <person name="Zhang L."/>
            <person name="Hao G."/>
            <person name="Liu J."/>
            <person name="Yang Y."/>
        </authorList>
    </citation>
    <scope>NUCLEOTIDE SEQUENCE [LARGE SCALE GENOMIC DNA]</scope>
    <source>
        <strain evidence="2">Cfa_2016G</strain>
        <tissue evidence="2">Leaf</tissue>
    </source>
</reference>
<dbReference type="InterPro" id="IPR050942">
    <property type="entry name" value="F-box_BR-signaling"/>
</dbReference>
<feature type="domain" description="KIB1-4 beta-propeller" evidence="1">
    <location>
        <begin position="92"/>
        <end position="348"/>
    </location>
</feature>
<dbReference type="InterPro" id="IPR005174">
    <property type="entry name" value="KIB1-4_b-propeller"/>
</dbReference>
<evidence type="ECO:0000259" key="1">
    <source>
        <dbReference type="Pfam" id="PF03478"/>
    </source>
</evidence>
<dbReference type="OrthoDB" id="642536at2759"/>
<protein>
    <recommendedName>
        <fullName evidence="1">KIB1-4 beta-propeller domain-containing protein</fullName>
    </recommendedName>
</protein>
<sequence length="373" mass="43216">MATVPWSVLPEEMVELIMRQPTHVLNLVYLYRNVCRSWRSVADRVLASSPPHLLAYDEDRIELFNIFTGDSRVYKIPELKNRGRQQKKQPVLPRIVYSCQGWLAMDFTAASKCYVSTNSGVGRKNHAHDICLYNPFSRAQIWLPTFTIDHSLQPCNTCYINFVLSSTQKNSFSIALSVLEGGKLMFWKAGDEKWTHIDNPLVVDKRMLVADIISYKGGFCAIYSFGYIIQFELSPVPRAKELPTCNVMLLNHESSYLVESLSGELLLVNRCFHPAEEEFMVYKLDWEKMEWDEVRSLGDEAIFLARNQSVCIRTGESTAYRHNCIYFTTQLDGMKKAREDAVDFGVYDMETKTIDQFPYFSNNLRHRWFNIQL</sequence>
<name>A0A5N6RSL2_9ROSI</name>
<evidence type="ECO:0000313" key="3">
    <source>
        <dbReference type="Proteomes" id="UP000327013"/>
    </source>
</evidence>
<dbReference type="Pfam" id="PF03478">
    <property type="entry name" value="Beta-prop_KIB1-4"/>
    <property type="match status" value="1"/>
</dbReference>
<organism evidence="2 3">
    <name type="scientific">Carpinus fangiana</name>
    <dbReference type="NCBI Taxonomy" id="176857"/>
    <lineage>
        <taxon>Eukaryota</taxon>
        <taxon>Viridiplantae</taxon>
        <taxon>Streptophyta</taxon>
        <taxon>Embryophyta</taxon>
        <taxon>Tracheophyta</taxon>
        <taxon>Spermatophyta</taxon>
        <taxon>Magnoliopsida</taxon>
        <taxon>eudicotyledons</taxon>
        <taxon>Gunneridae</taxon>
        <taxon>Pentapetalae</taxon>
        <taxon>rosids</taxon>
        <taxon>fabids</taxon>
        <taxon>Fagales</taxon>
        <taxon>Betulaceae</taxon>
        <taxon>Carpinus</taxon>
    </lineage>
</organism>
<dbReference type="PANTHER" id="PTHR44259">
    <property type="entry name" value="OS07G0183000 PROTEIN-RELATED"/>
    <property type="match status" value="1"/>
</dbReference>
<dbReference type="PANTHER" id="PTHR44259:SF114">
    <property type="entry name" value="OS06G0707300 PROTEIN"/>
    <property type="match status" value="1"/>
</dbReference>